<dbReference type="PANTHER" id="PTHR46795:SF3">
    <property type="entry name" value="ABC TRANSPORTER PERMEASE"/>
    <property type="match status" value="1"/>
</dbReference>
<keyword evidence="3 6" id="KW-0812">Transmembrane</keyword>
<feature type="transmembrane region" description="Helical" evidence="6">
    <location>
        <begin position="55"/>
        <end position="82"/>
    </location>
</feature>
<feature type="transmembrane region" description="Helical" evidence="6">
    <location>
        <begin position="580"/>
        <end position="602"/>
    </location>
</feature>
<evidence type="ECO:0000256" key="2">
    <source>
        <dbReference type="ARBA" id="ARBA00022475"/>
    </source>
</evidence>
<protein>
    <submittedName>
        <fullName evidence="8">ABC transporter permease protein YxdM</fullName>
    </submittedName>
</protein>
<feature type="transmembrane region" description="Helical" evidence="6">
    <location>
        <begin position="547"/>
        <end position="574"/>
    </location>
</feature>
<dbReference type="GO" id="GO:0055085">
    <property type="term" value="P:transmembrane transport"/>
    <property type="evidence" value="ECO:0007669"/>
    <property type="project" value="UniProtKB-UniRule"/>
</dbReference>
<dbReference type="STRING" id="1499687.BN1080_02772"/>
<keyword evidence="6" id="KW-0813">Transport</keyword>
<evidence type="ECO:0000313" key="9">
    <source>
        <dbReference type="Proteomes" id="UP000043699"/>
    </source>
</evidence>
<evidence type="ECO:0000256" key="1">
    <source>
        <dbReference type="ARBA" id="ARBA00004651"/>
    </source>
</evidence>
<dbReference type="InterPro" id="IPR027022">
    <property type="entry name" value="ABC_permease_BceB-typ"/>
</dbReference>
<dbReference type="PIRSF" id="PIRSF018968">
    <property type="entry name" value="ABC_permease_BceB"/>
    <property type="match status" value="1"/>
</dbReference>
<organism evidence="8 9">
    <name type="scientific">Planococcus massiliensis</name>
    <dbReference type="NCBI Taxonomy" id="1499687"/>
    <lineage>
        <taxon>Bacteria</taxon>
        <taxon>Bacillati</taxon>
        <taxon>Bacillota</taxon>
        <taxon>Bacilli</taxon>
        <taxon>Bacillales</taxon>
        <taxon>Caryophanaceae</taxon>
        <taxon>Planococcus</taxon>
    </lineage>
</organism>
<feature type="transmembrane region" description="Helical" evidence="6">
    <location>
        <begin position="493"/>
        <end position="516"/>
    </location>
</feature>
<keyword evidence="5 6" id="KW-0472">Membrane</keyword>
<feature type="transmembrane region" description="Helical" evidence="6">
    <location>
        <begin position="17"/>
        <end position="35"/>
    </location>
</feature>
<keyword evidence="2 6" id="KW-1003">Cell membrane</keyword>
<feature type="transmembrane region" description="Helical" evidence="6">
    <location>
        <begin position="103"/>
        <end position="128"/>
    </location>
</feature>
<dbReference type="RefSeq" id="WP_052652714.1">
    <property type="nucleotide sequence ID" value="NZ_CCXS01000001.1"/>
</dbReference>
<comment type="subcellular location">
    <subcellularLocation>
        <location evidence="1 6">Cell membrane</location>
        <topology evidence="1 6">Multi-pass membrane protein</topology>
    </subcellularLocation>
</comment>
<sequence>MILKLSLEGLKRKQRDYFILFTGLIVSIAVFYMFLTLGLNKEFITGNSVINHIQLVFIVGIVLLSVITFFYLFYTNAFLLSLRKKEFGMYELIGAKKKQIKQVFLLETMLIAAAALGAGIFLGALLSWLVSSLLAAQLNVEFIAFKVFYGPAAFWTMVYFLAVAYAVSFINNRKLAKASINDLLKAEVKHDPLPSQPKNSALMIFSGIVLLGIGYAALFFMEILRFIGLFAAPAATTLGTYLLFASLLPIIVRKWKRNKALNFKGLNAFTFAQLSFRLNELKWVLATIAMLIALSAGAIAGGFAFKNNALLSVDEERLYDAALYNPGEAEEEVLKTIPLEERLSYRFKMDEEFVYYVQDELEANPPWIVDWISYKTKRPEPLPENLEIDEGGYQNLGDDWTTALETINPAFSTLGMHRLVSTEAFEQVDAEEITIVLAKSEGFSRYIEEWQTLDRLQLQEESRLYIPLDLEYESLSSKYSNFESQYAFASGTFFMGFFLGLAFLTMMASILMFKILSGANSDIRRYDSLRKLGVRKKALEAIISKEIFIVFSFPALLGLLHVFVGMRMFTFVIIDPYYRLWISLLIFLAIYGSYYFFTVHLYRKLVLPKG</sequence>
<evidence type="ECO:0000256" key="3">
    <source>
        <dbReference type="ARBA" id="ARBA00022692"/>
    </source>
</evidence>
<evidence type="ECO:0000256" key="6">
    <source>
        <dbReference type="PIRNR" id="PIRNR018968"/>
    </source>
</evidence>
<keyword evidence="9" id="KW-1185">Reference proteome</keyword>
<dbReference type="InterPro" id="IPR003838">
    <property type="entry name" value="ABC3_permease_C"/>
</dbReference>
<dbReference type="OrthoDB" id="1705903at2"/>
<dbReference type="Pfam" id="PF02687">
    <property type="entry name" value="FtsX"/>
    <property type="match status" value="1"/>
</dbReference>
<keyword evidence="4 6" id="KW-1133">Transmembrane helix</keyword>
<comment type="similarity">
    <text evidence="6">Belongs to the ABC-4 integral membrane protein family.</text>
</comment>
<accession>A0A098EPR2</accession>
<dbReference type="Proteomes" id="UP000043699">
    <property type="component" value="Unassembled WGS sequence"/>
</dbReference>
<reference evidence="8 9" key="1">
    <citation type="submission" date="2014-09" db="EMBL/GenBank/DDBJ databases">
        <authorList>
            <person name="Urmite Genomes Urmite Genomes"/>
        </authorList>
    </citation>
    <scope>NUCLEOTIDE SEQUENCE [LARGE SCALE GENOMIC DNA]</scope>
    <source>
        <strain evidence="8 9">ES2</strain>
    </source>
</reference>
<evidence type="ECO:0000256" key="4">
    <source>
        <dbReference type="ARBA" id="ARBA00022989"/>
    </source>
</evidence>
<proteinExistence type="inferred from homology"/>
<feature type="transmembrane region" description="Helical" evidence="6">
    <location>
        <begin position="283"/>
        <end position="305"/>
    </location>
</feature>
<gene>
    <name evidence="8" type="primary">yxdM_3</name>
    <name evidence="8" type="ORF">BN1080_02772</name>
</gene>
<evidence type="ECO:0000313" key="8">
    <source>
        <dbReference type="EMBL" id="CEG23767.1"/>
    </source>
</evidence>
<dbReference type="PANTHER" id="PTHR46795">
    <property type="entry name" value="ABC TRANSPORTER PERMEASE-RELATED-RELATED"/>
    <property type="match status" value="1"/>
</dbReference>
<dbReference type="AlphaFoldDB" id="A0A098EPR2"/>
<feature type="domain" description="ABC3 transporter permease C-terminal" evidence="7">
    <location>
        <begin position="59"/>
        <end position="169"/>
    </location>
</feature>
<dbReference type="GO" id="GO:0005886">
    <property type="term" value="C:plasma membrane"/>
    <property type="evidence" value="ECO:0007669"/>
    <property type="project" value="UniProtKB-SubCell"/>
</dbReference>
<feature type="transmembrane region" description="Helical" evidence="6">
    <location>
        <begin position="201"/>
        <end position="220"/>
    </location>
</feature>
<evidence type="ECO:0000259" key="7">
    <source>
        <dbReference type="Pfam" id="PF02687"/>
    </source>
</evidence>
<dbReference type="InterPro" id="IPR052536">
    <property type="entry name" value="ABC-4_Integral_Memb_Prot"/>
</dbReference>
<feature type="transmembrane region" description="Helical" evidence="6">
    <location>
        <begin position="148"/>
        <end position="170"/>
    </location>
</feature>
<feature type="transmembrane region" description="Helical" evidence="6">
    <location>
        <begin position="226"/>
        <end position="252"/>
    </location>
</feature>
<dbReference type="EMBL" id="CCXS01000001">
    <property type="protein sequence ID" value="CEG23767.1"/>
    <property type="molecule type" value="Genomic_DNA"/>
</dbReference>
<evidence type="ECO:0000256" key="5">
    <source>
        <dbReference type="ARBA" id="ARBA00023136"/>
    </source>
</evidence>
<name>A0A098EPR2_9BACL</name>